<dbReference type="Pfam" id="PF04402">
    <property type="entry name" value="SIMPL"/>
    <property type="match status" value="1"/>
</dbReference>
<proteinExistence type="predicted"/>
<accession>A0A345PEX0</accession>
<gene>
    <name evidence="2" type="ORF">CUC15_06290</name>
</gene>
<dbReference type="InterPro" id="IPR007497">
    <property type="entry name" value="SIMPL/DUF541"/>
</dbReference>
<name>A0A345PEX0_9BACI</name>
<feature type="coiled-coil region" evidence="1">
    <location>
        <begin position="48"/>
        <end position="75"/>
    </location>
</feature>
<keyword evidence="3" id="KW-1185">Reference proteome</keyword>
<dbReference type="Gene3D" id="3.30.110.170">
    <property type="entry name" value="Protein of unknown function (DUF541), domain 1"/>
    <property type="match status" value="1"/>
</dbReference>
<reference evidence="3" key="1">
    <citation type="submission" date="2017-11" db="EMBL/GenBank/DDBJ databases">
        <authorList>
            <person name="Zhu W."/>
        </authorList>
    </citation>
    <scope>NUCLEOTIDE SEQUENCE [LARGE SCALE GENOMIC DNA]</scope>
    <source>
        <strain evidence="3">160</strain>
    </source>
</reference>
<dbReference type="PANTHER" id="PTHR34387">
    <property type="entry name" value="SLR1258 PROTEIN"/>
    <property type="match status" value="1"/>
</dbReference>
<organism evidence="2 3">
    <name type="scientific">Oceanobacillus zhaokaii</name>
    <dbReference type="NCBI Taxonomy" id="2052660"/>
    <lineage>
        <taxon>Bacteria</taxon>
        <taxon>Bacillati</taxon>
        <taxon>Bacillota</taxon>
        <taxon>Bacilli</taxon>
        <taxon>Bacillales</taxon>
        <taxon>Bacillaceae</taxon>
        <taxon>Oceanobacillus</taxon>
    </lineage>
</organism>
<dbReference type="GO" id="GO:0006974">
    <property type="term" value="P:DNA damage response"/>
    <property type="evidence" value="ECO:0007669"/>
    <property type="project" value="TreeGrafter"/>
</dbReference>
<dbReference type="Proteomes" id="UP000253908">
    <property type="component" value="Chromosome"/>
</dbReference>
<evidence type="ECO:0000256" key="1">
    <source>
        <dbReference type="SAM" id="Coils"/>
    </source>
</evidence>
<protein>
    <recommendedName>
        <fullName evidence="4">DUF541 domain-containing protein</fullName>
    </recommendedName>
</protein>
<dbReference type="InterPro" id="IPR052022">
    <property type="entry name" value="26kDa_periplasmic_antigen"/>
</dbReference>
<evidence type="ECO:0000313" key="3">
    <source>
        <dbReference type="Proteomes" id="UP000253908"/>
    </source>
</evidence>
<dbReference type="EMBL" id="CP024848">
    <property type="protein sequence ID" value="AXI08550.1"/>
    <property type="molecule type" value="Genomic_DNA"/>
</dbReference>
<dbReference type="AlphaFoldDB" id="A0A345PEX0"/>
<dbReference type="RefSeq" id="WP_114915845.1">
    <property type="nucleotide sequence ID" value="NZ_CP024848.1"/>
</dbReference>
<dbReference type="OrthoDB" id="9785192at2"/>
<dbReference type="Gene3D" id="3.30.70.2970">
    <property type="entry name" value="Protein of unknown function (DUF541), domain 2"/>
    <property type="match status" value="1"/>
</dbReference>
<dbReference type="KEGG" id="ocn:CUC15_06290"/>
<evidence type="ECO:0000313" key="2">
    <source>
        <dbReference type="EMBL" id="AXI08550.1"/>
    </source>
</evidence>
<sequence length="227" mass="25201">MLYYPYQYPSNAEYRPAQHQSSARRVLTVSGNGQISVEPNILTIQLEVVTENESLRQAQQENANTMNQVIQALLNLGIPRENIHTTVFTIFPRYDFVDGKQVFRGYDVTNGITVEISAIDQAGAIIDEAVKNGVNRVSNIQFTVRDKDMYYQQALSAALENANGKAEAIARTLRLNLNQPPIKIVEQSTGTPPITYKVTAASAESFATPIEPGQIMVSATVEVQYQY</sequence>
<dbReference type="PANTHER" id="PTHR34387:SF1">
    <property type="entry name" value="PERIPLASMIC IMMUNOGENIC PROTEIN"/>
    <property type="match status" value="1"/>
</dbReference>
<keyword evidence="1" id="KW-0175">Coiled coil</keyword>
<evidence type="ECO:0008006" key="4">
    <source>
        <dbReference type="Google" id="ProtNLM"/>
    </source>
</evidence>